<dbReference type="InterPro" id="IPR000030">
    <property type="entry name" value="PPE_dom"/>
</dbReference>
<dbReference type="RefSeq" id="WP_023370514.1">
    <property type="nucleotide sequence ID" value="NZ_BLYZ01000003.1"/>
</dbReference>
<feature type="domain" description="PPE" evidence="3">
    <location>
        <begin position="3"/>
        <end position="164"/>
    </location>
</feature>
<dbReference type="GeneID" id="29700741"/>
<evidence type="ECO:0000256" key="2">
    <source>
        <dbReference type="SAM" id="MobiDB-lite"/>
    </source>
</evidence>
<comment type="similarity">
    <text evidence="1">Belongs to the mycobacterial PPE family.</text>
</comment>
<feature type="region of interest" description="Disordered" evidence="2">
    <location>
        <begin position="385"/>
        <end position="412"/>
    </location>
</feature>
<evidence type="ECO:0000256" key="1">
    <source>
        <dbReference type="ARBA" id="ARBA00010652"/>
    </source>
</evidence>
<accession>A0A1V3WJ39</accession>
<reference evidence="5 6" key="1">
    <citation type="submission" date="2017-02" db="EMBL/GenBank/DDBJ databases">
        <title>Complete genome sequences of Mycobacterium kansasii strains isolated from rhesus macaques.</title>
        <authorList>
            <person name="Panda A."/>
            <person name="Nagaraj S."/>
            <person name="Zhao X."/>
            <person name="Tettelin H."/>
            <person name="Detolla L.J."/>
        </authorList>
    </citation>
    <scope>NUCLEOTIDE SEQUENCE [LARGE SCALE GENOMIC DNA]</scope>
    <source>
        <strain evidence="5 6">11-3469</strain>
    </source>
</reference>
<evidence type="ECO:0000313" key="6">
    <source>
        <dbReference type="Proteomes" id="UP000188532"/>
    </source>
</evidence>
<dbReference type="PANTHER" id="PTHR46766">
    <property type="entry name" value="GLUTAMINE-RICH PROTEIN 2"/>
    <property type="match status" value="1"/>
</dbReference>
<dbReference type="EMBL" id="MVBN01000009">
    <property type="protein sequence ID" value="OOK66993.1"/>
    <property type="molecule type" value="Genomic_DNA"/>
</dbReference>
<comment type="caution">
    <text evidence="5">The sequence shown here is derived from an EMBL/GenBank/DDBJ whole genome shotgun (WGS) entry which is preliminary data.</text>
</comment>
<dbReference type="PANTHER" id="PTHR46766:SF1">
    <property type="entry name" value="GLUTAMINE-RICH PROTEIN 2"/>
    <property type="match status" value="1"/>
</dbReference>
<protein>
    <submittedName>
        <fullName evidence="5">PPE family protein</fullName>
    </submittedName>
</protein>
<proteinExistence type="inferred from homology"/>
<dbReference type="InterPro" id="IPR038332">
    <property type="entry name" value="PPE_sf"/>
</dbReference>
<evidence type="ECO:0000259" key="4">
    <source>
        <dbReference type="Pfam" id="PF12484"/>
    </source>
</evidence>
<dbReference type="Proteomes" id="UP000188532">
    <property type="component" value="Unassembled WGS sequence"/>
</dbReference>
<dbReference type="GO" id="GO:0052572">
    <property type="term" value="P:response to host immune response"/>
    <property type="evidence" value="ECO:0007669"/>
    <property type="project" value="TreeGrafter"/>
</dbReference>
<name>A0A1V3WJ39_MYCKA</name>
<dbReference type="Gene3D" id="1.20.1260.20">
    <property type="entry name" value="PPE superfamily"/>
    <property type="match status" value="1"/>
</dbReference>
<gene>
    <name evidence="5" type="ORF">BZL29_7338</name>
</gene>
<dbReference type="FunFam" id="1.20.1260.20:FF:000001">
    <property type="entry name" value="PPE family protein PPE41"/>
    <property type="match status" value="1"/>
</dbReference>
<dbReference type="AlphaFoldDB" id="A0A1V3WJ39"/>
<dbReference type="InterPro" id="IPR022171">
    <property type="entry name" value="PPE_C"/>
</dbReference>
<dbReference type="Pfam" id="PF00823">
    <property type="entry name" value="PPE"/>
    <property type="match status" value="1"/>
</dbReference>
<dbReference type="SUPFAM" id="SSF140459">
    <property type="entry name" value="PE/PPE dimer-like"/>
    <property type="match status" value="1"/>
</dbReference>
<dbReference type="STRING" id="1768.B1T50_18670"/>
<dbReference type="Pfam" id="PF12484">
    <property type="entry name" value="PPE-SVP"/>
    <property type="match status" value="1"/>
</dbReference>
<evidence type="ECO:0000259" key="3">
    <source>
        <dbReference type="Pfam" id="PF00823"/>
    </source>
</evidence>
<organism evidence="5 6">
    <name type="scientific">Mycobacterium kansasii</name>
    <dbReference type="NCBI Taxonomy" id="1768"/>
    <lineage>
        <taxon>Bacteria</taxon>
        <taxon>Bacillati</taxon>
        <taxon>Actinomycetota</taxon>
        <taxon>Actinomycetes</taxon>
        <taxon>Mycobacteriales</taxon>
        <taxon>Mycobacteriaceae</taxon>
        <taxon>Mycobacterium</taxon>
    </lineage>
</organism>
<sequence length="472" mass="47088">MYFALLPPEINSGRMYAGPGSGPMLTAAEAWDALAAQLYSTAASYSSVITALTATWQGPSSVSMATAAAPYMAWTSATAAQSEQTAAQARAAAVAYETTFAAMVPPPVIAANRSELASLVATNIFGQNTPAIAANEAQYAQMWAQDATAMNNYAGQSAAATTLTPFAAPAATTSPGGLLGQLAAIVNTYITQIVSSTQTQIANFFNAIPTALLSFTTIVTGPNPISGLLTAAQDFAGMQNINSLTGDLELIPKLILPVNDIFITIIMGLVFQTKYLNGLASTAAGAAAGNGGGSVLAAGLGSGPNLAGSAGLGGAVAADVGHAGLVGGMAVPPSWATATPAIRTVASVLSGAGQNAVAAGAVSEGTLLSGMAGAGMVGSALGAAAPRGPGGGGARFRSTSLKDGSSKDGESPENLQHLVAEMAEKPENVQHWHTDSAGLESLIAKLKKKPGIHAVHLTDGDPNNLTLPKSLP</sequence>
<evidence type="ECO:0000313" key="5">
    <source>
        <dbReference type="EMBL" id="OOK66993.1"/>
    </source>
</evidence>
<feature type="domain" description="PPE family C-terminal" evidence="4">
    <location>
        <begin position="317"/>
        <end position="387"/>
    </location>
</feature>